<organism evidence="1">
    <name type="scientific">Anguilla anguilla</name>
    <name type="common">European freshwater eel</name>
    <name type="synonym">Muraena anguilla</name>
    <dbReference type="NCBI Taxonomy" id="7936"/>
    <lineage>
        <taxon>Eukaryota</taxon>
        <taxon>Metazoa</taxon>
        <taxon>Chordata</taxon>
        <taxon>Craniata</taxon>
        <taxon>Vertebrata</taxon>
        <taxon>Euteleostomi</taxon>
        <taxon>Actinopterygii</taxon>
        <taxon>Neopterygii</taxon>
        <taxon>Teleostei</taxon>
        <taxon>Anguilliformes</taxon>
        <taxon>Anguillidae</taxon>
        <taxon>Anguilla</taxon>
    </lineage>
</organism>
<sequence>MKRLATEPGSLPIVATRWTTFQTNKQKNHLLLSRLVP</sequence>
<dbReference type="EMBL" id="GBXM01054687">
    <property type="protein sequence ID" value="JAH53890.1"/>
    <property type="molecule type" value="Transcribed_RNA"/>
</dbReference>
<accession>A0A0E9TM13</accession>
<proteinExistence type="predicted"/>
<reference evidence="1" key="1">
    <citation type="submission" date="2014-11" db="EMBL/GenBank/DDBJ databases">
        <authorList>
            <person name="Amaro Gonzalez C."/>
        </authorList>
    </citation>
    <scope>NUCLEOTIDE SEQUENCE</scope>
</reference>
<reference evidence="1" key="2">
    <citation type="journal article" date="2015" name="Fish Shellfish Immunol.">
        <title>Early steps in the European eel (Anguilla anguilla)-Vibrio vulnificus interaction in the gills: Role of the RtxA13 toxin.</title>
        <authorList>
            <person name="Callol A."/>
            <person name="Pajuelo D."/>
            <person name="Ebbesson L."/>
            <person name="Teles M."/>
            <person name="MacKenzie S."/>
            <person name="Amaro C."/>
        </authorList>
    </citation>
    <scope>NUCLEOTIDE SEQUENCE</scope>
</reference>
<name>A0A0E9TM13_ANGAN</name>
<protein>
    <submittedName>
        <fullName evidence="1">Uncharacterized protein</fullName>
    </submittedName>
</protein>
<evidence type="ECO:0000313" key="1">
    <source>
        <dbReference type="EMBL" id="JAH53890.1"/>
    </source>
</evidence>
<dbReference type="AlphaFoldDB" id="A0A0E9TM13"/>